<proteinExistence type="predicted"/>
<feature type="signal peptide" evidence="1">
    <location>
        <begin position="1"/>
        <end position="20"/>
    </location>
</feature>
<dbReference type="GeneID" id="27313254"/>
<name>A0A0D1XM76_9PEZI</name>
<organism evidence="2 3">
    <name type="scientific">Verruconis gallopava</name>
    <dbReference type="NCBI Taxonomy" id="253628"/>
    <lineage>
        <taxon>Eukaryota</taxon>
        <taxon>Fungi</taxon>
        <taxon>Dikarya</taxon>
        <taxon>Ascomycota</taxon>
        <taxon>Pezizomycotina</taxon>
        <taxon>Dothideomycetes</taxon>
        <taxon>Pleosporomycetidae</taxon>
        <taxon>Venturiales</taxon>
        <taxon>Sympoventuriaceae</taxon>
        <taxon>Verruconis</taxon>
    </lineage>
</organism>
<evidence type="ECO:0000313" key="3">
    <source>
        <dbReference type="Proteomes" id="UP000053259"/>
    </source>
</evidence>
<feature type="chain" id="PRO_5002236456" evidence="1">
    <location>
        <begin position="21"/>
        <end position="311"/>
    </location>
</feature>
<dbReference type="EMBL" id="KN847544">
    <property type="protein sequence ID" value="KIW03516.1"/>
    <property type="molecule type" value="Genomic_DNA"/>
</dbReference>
<evidence type="ECO:0000313" key="2">
    <source>
        <dbReference type="EMBL" id="KIW03516.1"/>
    </source>
</evidence>
<keyword evidence="3" id="KW-1185">Reference proteome</keyword>
<dbReference type="HOGENOM" id="CLU_894881_0_0_1"/>
<dbReference type="RefSeq" id="XP_016213385.1">
    <property type="nucleotide sequence ID" value="XM_016358766.1"/>
</dbReference>
<keyword evidence="1" id="KW-0732">Signal</keyword>
<sequence length="311" mass="31319">MVVQKAVVAALVLGSAVVRAVSYNYPVLSQYTDLSTVSNGLDSASSVGVSSTHSDISTVESTISDAIAPATKAVTTAANASNKIFSESVITSAPLAGVSTISMNTTITSKAQTTVSLFNACSGINLTCSALSGLTYYGAVVSADNTKTIYALDCSQQGNNGTKDCFSSPMTVTQGPRMFGRIDNSGPIPTTVSCNIDTKPLTASCTESFQIPSPTVTASGGLPRYSGNSTVTGHSFSFASGQIHYNPLVITKGAEKLNGNISVVSKAPTGPLSSFSSASATSISKSGAEVLIAPAASLAGIVAIVAGVCAL</sequence>
<dbReference type="AlphaFoldDB" id="A0A0D1XM76"/>
<evidence type="ECO:0000256" key="1">
    <source>
        <dbReference type="SAM" id="SignalP"/>
    </source>
</evidence>
<accession>A0A0D1XM76</accession>
<dbReference type="OrthoDB" id="3938686at2759"/>
<reference evidence="2 3" key="1">
    <citation type="submission" date="2015-01" db="EMBL/GenBank/DDBJ databases">
        <title>The Genome Sequence of Ochroconis gallopava CBS43764.</title>
        <authorList>
            <consortium name="The Broad Institute Genomics Platform"/>
            <person name="Cuomo C."/>
            <person name="de Hoog S."/>
            <person name="Gorbushina A."/>
            <person name="Stielow B."/>
            <person name="Teixiera M."/>
            <person name="Abouelleil A."/>
            <person name="Chapman S.B."/>
            <person name="Priest M."/>
            <person name="Young S.K."/>
            <person name="Wortman J."/>
            <person name="Nusbaum C."/>
            <person name="Birren B."/>
        </authorList>
    </citation>
    <scope>NUCLEOTIDE SEQUENCE [LARGE SCALE GENOMIC DNA]</scope>
    <source>
        <strain evidence="2 3">CBS 43764</strain>
    </source>
</reference>
<dbReference type="VEuPathDB" id="FungiDB:PV09_05281"/>
<protein>
    <submittedName>
        <fullName evidence="2">Uncharacterized protein</fullName>
    </submittedName>
</protein>
<dbReference type="InParanoid" id="A0A0D1XM76"/>
<gene>
    <name evidence="2" type="ORF">PV09_05281</name>
</gene>
<dbReference type="Proteomes" id="UP000053259">
    <property type="component" value="Unassembled WGS sequence"/>
</dbReference>